<dbReference type="UniPathway" id="UPA00148">
    <property type="reaction ID" value="UER00236"/>
</dbReference>
<comment type="caution">
    <text evidence="20">The sequence shown here is derived from an EMBL/GenBank/DDBJ whole genome shotgun (WGS) entry which is preliminary data.</text>
</comment>
<accession>A0A7C4L2N5</accession>
<dbReference type="PANTHER" id="PTHR34848:SF1">
    <property type="entry name" value="BIFUNCTIONAL ADENOSYLCOBALAMIN BIOSYNTHESIS PROTEIN COBU"/>
    <property type="match status" value="1"/>
</dbReference>
<evidence type="ECO:0000256" key="8">
    <source>
        <dbReference type="ARBA" id="ARBA00012016"/>
    </source>
</evidence>
<dbReference type="EMBL" id="DSXR01000097">
    <property type="protein sequence ID" value="HGS87921.1"/>
    <property type="molecule type" value="Genomic_DNA"/>
</dbReference>
<feature type="binding site" evidence="19">
    <location>
        <begin position="10"/>
        <end position="17"/>
    </location>
    <ligand>
        <name>GTP</name>
        <dbReference type="ChEBI" id="CHEBI:37565"/>
    </ligand>
</feature>
<dbReference type="EC" id="2.7.1.156" evidence="8"/>
<evidence type="ECO:0000256" key="11">
    <source>
        <dbReference type="ARBA" id="ARBA00022679"/>
    </source>
</evidence>
<evidence type="ECO:0000256" key="1">
    <source>
        <dbReference type="ARBA" id="ARBA00000312"/>
    </source>
</evidence>
<feature type="binding site" evidence="19">
    <location>
        <begin position="35"/>
        <end position="37"/>
    </location>
    <ligand>
        <name>GTP</name>
        <dbReference type="ChEBI" id="CHEBI:37565"/>
    </ligand>
</feature>
<comment type="similarity">
    <text evidence="7">Belongs to the CobU/CobP family.</text>
</comment>
<evidence type="ECO:0000256" key="15">
    <source>
        <dbReference type="ARBA" id="ARBA00023134"/>
    </source>
</evidence>
<evidence type="ECO:0000256" key="7">
    <source>
        <dbReference type="ARBA" id="ARBA00007490"/>
    </source>
</evidence>
<dbReference type="Pfam" id="PF02283">
    <property type="entry name" value="CobU"/>
    <property type="match status" value="1"/>
</dbReference>
<organism evidence="20">
    <name type="scientific">Bellilinea caldifistulae</name>
    <dbReference type="NCBI Taxonomy" id="360411"/>
    <lineage>
        <taxon>Bacteria</taxon>
        <taxon>Bacillati</taxon>
        <taxon>Chloroflexota</taxon>
        <taxon>Anaerolineae</taxon>
        <taxon>Anaerolineales</taxon>
        <taxon>Anaerolineaceae</taxon>
        <taxon>Bellilinea</taxon>
    </lineage>
</organism>
<keyword evidence="13 20" id="KW-0418">Kinase</keyword>
<dbReference type="GO" id="GO:0009236">
    <property type="term" value="P:cobalamin biosynthetic process"/>
    <property type="evidence" value="ECO:0007669"/>
    <property type="project" value="UniProtKB-UniPathway"/>
</dbReference>
<keyword evidence="14" id="KW-0067">ATP-binding</keyword>
<dbReference type="CDD" id="cd00544">
    <property type="entry name" value="CobU"/>
    <property type="match status" value="1"/>
</dbReference>
<dbReference type="GO" id="GO:0005524">
    <property type="term" value="F:ATP binding"/>
    <property type="evidence" value="ECO:0007669"/>
    <property type="project" value="UniProtKB-KW"/>
</dbReference>
<evidence type="ECO:0000256" key="3">
    <source>
        <dbReference type="ARBA" id="ARBA00001522"/>
    </source>
</evidence>
<dbReference type="GO" id="GO:0008820">
    <property type="term" value="F:cobinamide phosphate guanylyltransferase activity"/>
    <property type="evidence" value="ECO:0007669"/>
    <property type="project" value="UniProtKB-EC"/>
</dbReference>
<protein>
    <recommendedName>
        <fullName evidence="16">Adenosylcobinamide kinase</fullName>
        <ecNumber evidence="8">2.7.1.156</ecNumber>
        <ecNumber evidence="9">2.7.7.62</ecNumber>
    </recommendedName>
    <alternativeName>
        <fullName evidence="17">Adenosylcobinamide-phosphate guanylyltransferase</fullName>
    </alternativeName>
</protein>
<dbReference type="PANTHER" id="PTHR34848">
    <property type="match status" value="1"/>
</dbReference>
<evidence type="ECO:0000256" key="6">
    <source>
        <dbReference type="ARBA" id="ARBA00005159"/>
    </source>
</evidence>
<feature type="binding site" evidence="19">
    <location>
        <position position="63"/>
    </location>
    <ligand>
        <name>GTP</name>
        <dbReference type="ChEBI" id="CHEBI:37565"/>
    </ligand>
</feature>
<dbReference type="SUPFAM" id="SSF52540">
    <property type="entry name" value="P-loop containing nucleoside triphosphate hydrolases"/>
    <property type="match status" value="1"/>
</dbReference>
<dbReference type="NCBIfam" id="NF004469">
    <property type="entry name" value="PRK05800.1"/>
    <property type="match status" value="1"/>
</dbReference>
<comment type="catalytic activity">
    <reaction evidence="2">
        <text>adenosylcob(III)inamide phosphate + GTP + H(+) = adenosylcob(III)inamide-GDP + diphosphate</text>
        <dbReference type="Rhea" id="RHEA:22712"/>
        <dbReference type="ChEBI" id="CHEBI:15378"/>
        <dbReference type="ChEBI" id="CHEBI:33019"/>
        <dbReference type="ChEBI" id="CHEBI:37565"/>
        <dbReference type="ChEBI" id="CHEBI:58502"/>
        <dbReference type="ChEBI" id="CHEBI:60487"/>
        <dbReference type="EC" id="2.7.7.62"/>
    </reaction>
</comment>
<evidence type="ECO:0000256" key="14">
    <source>
        <dbReference type="ARBA" id="ARBA00022840"/>
    </source>
</evidence>
<dbReference type="AlphaFoldDB" id="A0A7C4L2N5"/>
<comment type="pathway">
    <text evidence="6">Cofactor biosynthesis; adenosylcobalamin biosynthesis; adenosylcobalamin from cob(II)yrinate a,c-diamide: step 5/7.</text>
</comment>
<comment type="pathway">
    <text evidence="5">Cofactor biosynthesis; adenosylcobalamin biosynthesis; adenosylcobalamin from cob(II)yrinate a,c-diamide: step 6/7.</text>
</comment>
<evidence type="ECO:0000256" key="13">
    <source>
        <dbReference type="ARBA" id="ARBA00022777"/>
    </source>
</evidence>
<evidence type="ECO:0000256" key="12">
    <source>
        <dbReference type="ARBA" id="ARBA00022741"/>
    </source>
</evidence>
<evidence type="ECO:0000256" key="18">
    <source>
        <dbReference type="PIRSR" id="PIRSR006135-1"/>
    </source>
</evidence>
<evidence type="ECO:0000256" key="9">
    <source>
        <dbReference type="ARBA" id="ARBA00012523"/>
    </source>
</evidence>
<dbReference type="InterPro" id="IPR003203">
    <property type="entry name" value="CobU/CobP"/>
</dbReference>
<reference evidence="20" key="1">
    <citation type="journal article" date="2020" name="mSystems">
        <title>Genome- and Community-Level Interaction Insights into Carbon Utilization and Element Cycling Functions of Hydrothermarchaeota in Hydrothermal Sediment.</title>
        <authorList>
            <person name="Zhou Z."/>
            <person name="Liu Y."/>
            <person name="Xu W."/>
            <person name="Pan J."/>
            <person name="Luo Z.H."/>
            <person name="Li M."/>
        </authorList>
    </citation>
    <scope>NUCLEOTIDE SEQUENCE [LARGE SCALE GENOMIC DNA]</scope>
    <source>
        <strain evidence="20">SpSt-556</strain>
    </source>
</reference>
<dbReference type="GO" id="GO:0005525">
    <property type="term" value="F:GTP binding"/>
    <property type="evidence" value="ECO:0007669"/>
    <property type="project" value="UniProtKB-KW"/>
</dbReference>
<evidence type="ECO:0000256" key="10">
    <source>
        <dbReference type="ARBA" id="ARBA00022573"/>
    </source>
</evidence>
<dbReference type="PIRSF" id="PIRSF006135">
    <property type="entry name" value="CobU"/>
    <property type="match status" value="1"/>
</dbReference>
<feature type="binding site" evidence="19">
    <location>
        <position position="84"/>
    </location>
    <ligand>
        <name>GTP</name>
        <dbReference type="ChEBI" id="CHEBI:37565"/>
    </ligand>
</feature>
<comment type="catalytic activity">
    <reaction evidence="1">
        <text>adenosylcob(III)inamide + ATP = adenosylcob(III)inamide phosphate + ADP + H(+)</text>
        <dbReference type="Rhea" id="RHEA:15769"/>
        <dbReference type="ChEBI" id="CHEBI:2480"/>
        <dbReference type="ChEBI" id="CHEBI:15378"/>
        <dbReference type="ChEBI" id="CHEBI:30616"/>
        <dbReference type="ChEBI" id="CHEBI:58502"/>
        <dbReference type="ChEBI" id="CHEBI:456216"/>
        <dbReference type="EC" id="2.7.1.156"/>
    </reaction>
</comment>
<evidence type="ECO:0000256" key="2">
    <source>
        <dbReference type="ARBA" id="ARBA00000711"/>
    </source>
</evidence>
<evidence type="ECO:0000256" key="19">
    <source>
        <dbReference type="PIRSR" id="PIRSR006135-2"/>
    </source>
</evidence>
<keyword evidence="20" id="KW-0548">Nucleotidyltransferase</keyword>
<keyword evidence="11 20" id="KW-0808">Transferase</keyword>
<dbReference type="GO" id="GO:0043752">
    <property type="term" value="F:adenosylcobinamide kinase activity"/>
    <property type="evidence" value="ECO:0007669"/>
    <property type="project" value="UniProtKB-EC"/>
</dbReference>
<dbReference type="EC" id="2.7.7.62" evidence="9"/>
<dbReference type="Gene3D" id="3.40.50.300">
    <property type="entry name" value="P-loop containing nucleotide triphosphate hydrolases"/>
    <property type="match status" value="1"/>
</dbReference>
<name>A0A7C4L2N5_9CHLR</name>
<gene>
    <name evidence="20" type="primary">cobU</name>
    <name evidence="20" type="ORF">ENT17_09915</name>
</gene>
<evidence type="ECO:0000256" key="4">
    <source>
        <dbReference type="ARBA" id="ARBA00003889"/>
    </source>
</evidence>
<evidence type="ECO:0000256" key="17">
    <source>
        <dbReference type="ARBA" id="ARBA00030571"/>
    </source>
</evidence>
<comment type="catalytic activity">
    <reaction evidence="3">
        <text>adenosylcob(III)inamide + GTP = adenosylcob(III)inamide phosphate + GDP + H(+)</text>
        <dbReference type="Rhea" id="RHEA:15765"/>
        <dbReference type="ChEBI" id="CHEBI:2480"/>
        <dbReference type="ChEBI" id="CHEBI:15378"/>
        <dbReference type="ChEBI" id="CHEBI:37565"/>
        <dbReference type="ChEBI" id="CHEBI:58189"/>
        <dbReference type="ChEBI" id="CHEBI:58502"/>
        <dbReference type="EC" id="2.7.1.156"/>
    </reaction>
</comment>
<dbReference type="InterPro" id="IPR027417">
    <property type="entry name" value="P-loop_NTPase"/>
</dbReference>
<evidence type="ECO:0000256" key="16">
    <source>
        <dbReference type="ARBA" id="ARBA00029570"/>
    </source>
</evidence>
<sequence>MGKRMTLILGGARSGKSAYAEAYGRQHGGAVLFVATAQAGDEEMKLRIAKHQQSRPSHWITLEAPLRVGQAVRAAPLTPLVLVDCMTLLASNVLLSLNEPQQESEYHRALELELDELLAAYRAHPGEWLIVSNEVGMGLVPPYPLGRLFRDGLGWLNQRLAAHADRVLLLVAGIPLVVKGE</sequence>
<keyword evidence="12 19" id="KW-0547">Nucleotide-binding</keyword>
<comment type="function">
    <text evidence="4">Catalyzes ATP-dependent phosphorylation of adenosylcobinamide and addition of GMP to adenosylcobinamide phosphate.</text>
</comment>
<evidence type="ECO:0000256" key="5">
    <source>
        <dbReference type="ARBA" id="ARBA00004692"/>
    </source>
</evidence>
<feature type="active site" description="GMP-histidine intermediate" evidence="18">
    <location>
        <position position="51"/>
    </location>
</feature>
<evidence type="ECO:0000313" key="20">
    <source>
        <dbReference type="EMBL" id="HGS87921.1"/>
    </source>
</evidence>
<keyword evidence="10" id="KW-0169">Cobalamin biosynthesis</keyword>
<keyword evidence="15 19" id="KW-0342">GTP-binding</keyword>
<proteinExistence type="inferred from homology"/>